<comment type="caution">
    <text evidence="2">The sequence shown here is derived from an EMBL/GenBank/DDBJ whole genome shotgun (WGS) entry which is preliminary data.</text>
</comment>
<name>A0A5N6BKT5_9ACTN</name>
<sequence length="144" mass="15553">MKQTLTRRMARILAAVALGSATAVLLTAPAKAGPAGANGYCFEGELCLYRLLAGGERVDYYIPDSDFTDDNYWYLSGSTWAQSYLTVNNTASRAENLDLSCSAVLWQLVGGSGTSVVMYPGMRISDMANVDFDNKASAVTWRCP</sequence>
<evidence type="ECO:0000313" key="3">
    <source>
        <dbReference type="Proteomes" id="UP000313066"/>
    </source>
</evidence>
<evidence type="ECO:0008006" key="4">
    <source>
        <dbReference type="Google" id="ProtNLM"/>
    </source>
</evidence>
<gene>
    <name evidence="2" type="ORF">FH610_031380</name>
</gene>
<organism evidence="2 3">
    <name type="scientific">Microbispora catharanthi</name>
    <dbReference type="NCBI Taxonomy" id="1712871"/>
    <lineage>
        <taxon>Bacteria</taxon>
        <taxon>Bacillati</taxon>
        <taxon>Actinomycetota</taxon>
        <taxon>Actinomycetes</taxon>
        <taxon>Streptosporangiales</taxon>
        <taxon>Streptosporangiaceae</taxon>
        <taxon>Microbispora</taxon>
    </lineage>
</organism>
<feature type="signal peptide" evidence="1">
    <location>
        <begin position="1"/>
        <end position="32"/>
    </location>
</feature>
<keyword evidence="1" id="KW-0732">Signal</keyword>
<keyword evidence="3" id="KW-1185">Reference proteome</keyword>
<evidence type="ECO:0000256" key="1">
    <source>
        <dbReference type="SAM" id="SignalP"/>
    </source>
</evidence>
<dbReference type="RefSeq" id="WP_139578779.1">
    <property type="nucleotide sequence ID" value="NZ_VDMA02000020.1"/>
</dbReference>
<reference evidence="2 3" key="1">
    <citation type="submission" date="2019-10" db="EMBL/GenBank/DDBJ databases">
        <title>Nonomuraea sp. nov., isolated from Phyllanthus amarus.</title>
        <authorList>
            <person name="Klykleung N."/>
            <person name="Tanasupawat S."/>
        </authorList>
    </citation>
    <scope>NUCLEOTIDE SEQUENCE [LARGE SCALE GENOMIC DNA]</scope>
    <source>
        <strain evidence="2 3">CR1-09</strain>
    </source>
</reference>
<dbReference type="AlphaFoldDB" id="A0A5N6BKT5"/>
<evidence type="ECO:0000313" key="2">
    <source>
        <dbReference type="EMBL" id="KAB8180778.1"/>
    </source>
</evidence>
<dbReference type="EMBL" id="VDMA02000020">
    <property type="protein sequence ID" value="KAB8180778.1"/>
    <property type="molecule type" value="Genomic_DNA"/>
</dbReference>
<proteinExistence type="predicted"/>
<feature type="chain" id="PRO_5024282029" description="Peptidase inhibitor family I36" evidence="1">
    <location>
        <begin position="33"/>
        <end position="144"/>
    </location>
</feature>
<dbReference type="Proteomes" id="UP000313066">
    <property type="component" value="Unassembled WGS sequence"/>
</dbReference>
<protein>
    <recommendedName>
        <fullName evidence="4">Peptidase inhibitor family I36</fullName>
    </recommendedName>
</protein>
<accession>A0A5N6BKT5</accession>